<evidence type="ECO:0000313" key="3">
    <source>
        <dbReference type="Proteomes" id="UP000422569"/>
    </source>
</evidence>
<gene>
    <name evidence="2" type="ORF">F7D14_14715</name>
</gene>
<accession>A0A6B8M7U2</accession>
<proteinExistence type="predicted"/>
<dbReference type="KEGG" id="mpar:F7D14_14715"/>
<dbReference type="RefSeq" id="WP_016919111.1">
    <property type="nucleotide sequence ID" value="NZ_CP044331.1"/>
</dbReference>
<dbReference type="EMBL" id="CP044331">
    <property type="protein sequence ID" value="QGM98606.1"/>
    <property type="molecule type" value="Genomic_DNA"/>
</dbReference>
<evidence type="ECO:0000313" key="2">
    <source>
        <dbReference type="EMBL" id="QGM98606.1"/>
    </source>
</evidence>
<feature type="transmembrane region" description="Helical" evidence="1">
    <location>
        <begin position="47"/>
        <end position="65"/>
    </location>
</feature>
<feature type="transmembrane region" description="Helical" evidence="1">
    <location>
        <begin position="94"/>
        <end position="114"/>
    </location>
</feature>
<keyword evidence="1" id="KW-0812">Transmembrane</keyword>
<keyword evidence="1" id="KW-0472">Membrane</keyword>
<reference evidence="2 3" key="1">
    <citation type="submission" date="2019-09" db="EMBL/GenBank/DDBJ databases">
        <title>Isolation and complete genome sequencing of Methylocystis species.</title>
        <authorList>
            <person name="Rumah B.L."/>
            <person name="Stead C.E."/>
            <person name="Stevens B.C."/>
            <person name="Minton N.P."/>
            <person name="Grosse-Honebrink A."/>
            <person name="Zhang Y."/>
        </authorList>
    </citation>
    <scope>NUCLEOTIDE SEQUENCE [LARGE SCALE GENOMIC DNA]</scope>
    <source>
        <strain evidence="2 3">BRCS2</strain>
    </source>
</reference>
<sequence>MESSNFAAFLKESKPAATSFLRRYHVVFWLVVASTLLTSLAMRSSEVTVIILGLNLLLLWLAVTLFKQSRTAIWLAITAEILAATQMIPNRATALALILNLTLLLAAIVAARLGSSEKDL</sequence>
<feature type="transmembrane region" description="Helical" evidence="1">
    <location>
        <begin position="21"/>
        <end position="41"/>
    </location>
</feature>
<keyword evidence="3" id="KW-1185">Reference proteome</keyword>
<keyword evidence="1" id="KW-1133">Transmembrane helix</keyword>
<dbReference type="AlphaFoldDB" id="A0A6B8M7U2"/>
<dbReference type="Proteomes" id="UP000422569">
    <property type="component" value="Chromosome"/>
</dbReference>
<organism evidence="2 3">
    <name type="scientific">Methylocystis parvus</name>
    <dbReference type="NCBI Taxonomy" id="134"/>
    <lineage>
        <taxon>Bacteria</taxon>
        <taxon>Pseudomonadati</taxon>
        <taxon>Pseudomonadota</taxon>
        <taxon>Alphaproteobacteria</taxon>
        <taxon>Hyphomicrobiales</taxon>
        <taxon>Methylocystaceae</taxon>
        <taxon>Methylocystis</taxon>
    </lineage>
</organism>
<protein>
    <submittedName>
        <fullName evidence="2">Uncharacterized protein</fullName>
    </submittedName>
</protein>
<name>A0A6B8M7U2_9HYPH</name>
<evidence type="ECO:0000256" key="1">
    <source>
        <dbReference type="SAM" id="Phobius"/>
    </source>
</evidence>